<protein>
    <recommendedName>
        <fullName evidence="1">Abortive infection protein-like C-terminal domain-containing protein</fullName>
    </recommendedName>
</protein>
<dbReference type="Pfam" id="PF14355">
    <property type="entry name" value="Abi_C"/>
    <property type="match status" value="1"/>
</dbReference>
<proteinExistence type="predicted"/>
<comment type="caution">
    <text evidence="2">The sequence shown here is derived from an EMBL/GenBank/DDBJ whole genome shotgun (WGS) entry which is preliminary data.</text>
</comment>
<evidence type="ECO:0000259" key="1">
    <source>
        <dbReference type="Pfam" id="PF14355"/>
    </source>
</evidence>
<dbReference type="Proteomes" id="UP000216008">
    <property type="component" value="Unassembled WGS sequence"/>
</dbReference>
<dbReference type="AlphaFoldDB" id="A0A267MA32"/>
<dbReference type="InterPro" id="IPR026001">
    <property type="entry name" value="Abi-like_C"/>
</dbReference>
<evidence type="ECO:0000313" key="3">
    <source>
        <dbReference type="Proteomes" id="UP000216008"/>
    </source>
</evidence>
<feature type="domain" description="Abortive infection protein-like C-terminal" evidence="1">
    <location>
        <begin position="239"/>
        <end position="318"/>
    </location>
</feature>
<accession>A0A267MA32</accession>
<name>A0A267MA32_LACJH</name>
<sequence>MTGSSDQKQDEDIIIGLTDRERQILFHSKSFLSLLIGDTENALPYLTFNEIKRVIEISGVASFRNAGSYTFGEYRAEYLENVFSLANPLSQGDKIINIILSKRNICTHSPAYNPEELLDLNTNQKIELIDQITSDAISGFINQLNDIVVLDNLQVRYDFSTQKLIFSKLSDTDVFVKNTIMNFGFLKELYETGLQSLNMKDYLSVITKSRTILEKTFITILQQYNVSFKDNGNISSYRGKVNKVLGMNPDGDNWNKKDTRLKDLRNVISGLNKIIDSIANFRDKNSDSHAGKQDPLPIKKAEAELVLNSAVTVSSYYLEINERHKSR</sequence>
<evidence type="ECO:0000313" key="2">
    <source>
        <dbReference type="EMBL" id="PAB56292.1"/>
    </source>
</evidence>
<gene>
    <name evidence="2" type="ORF">A3Q24_02470</name>
</gene>
<organism evidence="2 3">
    <name type="scientific">Lactobacillus johnsonii</name>
    <dbReference type="NCBI Taxonomy" id="33959"/>
    <lineage>
        <taxon>Bacteria</taxon>
        <taxon>Bacillati</taxon>
        <taxon>Bacillota</taxon>
        <taxon>Bacilli</taxon>
        <taxon>Lactobacillales</taxon>
        <taxon>Lactobacillaceae</taxon>
        <taxon>Lactobacillus</taxon>
    </lineage>
</organism>
<reference evidence="2 3" key="1">
    <citation type="submission" date="2017-05" db="EMBL/GenBank/DDBJ databases">
        <title>Lactobacillus johnsonii from commercial turkeys.</title>
        <authorList>
            <person name="Johnson T.J."/>
            <person name="Youmans B."/>
        </authorList>
    </citation>
    <scope>NUCLEOTIDE SEQUENCE [LARGE SCALE GENOMIC DNA]</scope>
    <source>
        <strain evidence="2 3">UMNLJ114</strain>
    </source>
</reference>
<dbReference type="EMBL" id="NIBD01000012">
    <property type="protein sequence ID" value="PAB56292.1"/>
    <property type="molecule type" value="Genomic_DNA"/>
</dbReference>
<dbReference type="RefSeq" id="WP_095182608.1">
    <property type="nucleotide sequence ID" value="NZ_NIBD01000012.1"/>
</dbReference>